<dbReference type="Proteomes" id="UP000004509">
    <property type="component" value="Unassembled WGS sequence"/>
</dbReference>
<dbReference type="AlphaFoldDB" id="C8PM10"/>
<comment type="caution">
    <text evidence="1">The sequence shown here is derived from an EMBL/GenBank/DDBJ whole genome shotgun (WGS) entry which is preliminary data.</text>
</comment>
<proteinExistence type="predicted"/>
<name>C8PM10_9SPIR</name>
<gene>
    <name evidence="1" type="ORF">TREVI0001_2312</name>
</gene>
<reference evidence="1 2" key="1">
    <citation type="submission" date="2009-07" db="EMBL/GenBank/DDBJ databases">
        <authorList>
            <person name="Madupu R."/>
            <person name="Sebastian Y."/>
            <person name="Durkin A.S."/>
            <person name="Torralba M."/>
            <person name="Methe B."/>
            <person name="Sutton G.G."/>
            <person name="Strausberg R.L."/>
            <person name="Nelson K.E."/>
        </authorList>
    </citation>
    <scope>NUCLEOTIDE SEQUENCE [LARGE SCALE GENOMIC DNA]</scope>
    <source>
        <strain evidence="1 2">ATCC 35580</strain>
    </source>
</reference>
<dbReference type="STRING" id="596324.TREVI0001_2312"/>
<dbReference type="EMBL" id="ACYH01000005">
    <property type="protein sequence ID" value="EEV21587.1"/>
    <property type="molecule type" value="Genomic_DNA"/>
</dbReference>
<sequence length="45" mass="5124">MARTVLETLIKNFLAFTFGLTGKTFLKESFNIVYHISEKQNGDSL</sequence>
<accession>C8PM10</accession>
<evidence type="ECO:0000313" key="1">
    <source>
        <dbReference type="EMBL" id="EEV21587.1"/>
    </source>
</evidence>
<organism evidence="1 2">
    <name type="scientific">Treponema vincentii ATCC 35580</name>
    <dbReference type="NCBI Taxonomy" id="596324"/>
    <lineage>
        <taxon>Bacteria</taxon>
        <taxon>Pseudomonadati</taxon>
        <taxon>Spirochaetota</taxon>
        <taxon>Spirochaetia</taxon>
        <taxon>Spirochaetales</taxon>
        <taxon>Treponemataceae</taxon>
        <taxon>Treponema</taxon>
    </lineage>
</organism>
<protein>
    <submittedName>
        <fullName evidence="1">Uncharacterized protein</fullName>
    </submittedName>
</protein>
<evidence type="ECO:0000313" key="2">
    <source>
        <dbReference type="Proteomes" id="UP000004509"/>
    </source>
</evidence>